<keyword evidence="2 5" id="KW-0418">Kinase</keyword>
<keyword evidence="5" id="KW-0407">Ion channel</keyword>
<dbReference type="EMBL" id="CP000473">
    <property type="protein sequence ID" value="ABJ81093.1"/>
    <property type="molecule type" value="Genomic_DNA"/>
</dbReference>
<keyword evidence="5" id="KW-0406">Ion transport</keyword>
<dbReference type="AlphaFoldDB" id="Q02CX3"/>
<feature type="domain" description="Signal transduction histidine kinase osmosensitive K+ channel sensor N-terminal" evidence="4">
    <location>
        <begin position="5"/>
        <end position="212"/>
    </location>
</feature>
<organism evidence="5">
    <name type="scientific">Solibacter usitatus (strain Ellin6076)</name>
    <dbReference type="NCBI Taxonomy" id="234267"/>
    <lineage>
        <taxon>Bacteria</taxon>
        <taxon>Pseudomonadati</taxon>
        <taxon>Acidobacteriota</taxon>
        <taxon>Terriglobia</taxon>
        <taxon>Bryobacterales</taxon>
        <taxon>Solibacteraceae</taxon>
        <taxon>Candidatus Solibacter</taxon>
    </lineage>
</organism>
<evidence type="ECO:0000256" key="3">
    <source>
        <dbReference type="ARBA" id="ARBA00023012"/>
    </source>
</evidence>
<accession>Q02CX3</accession>
<protein>
    <submittedName>
        <fullName evidence="5">Osmosensitive K+ channel His kinase sensor</fullName>
    </submittedName>
</protein>
<dbReference type="InterPro" id="IPR014729">
    <property type="entry name" value="Rossmann-like_a/b/a_fold"/>
</dbReference>
<dbReference type="KEGG" id="sus:Acid_0077"/>
<dbReference type="PANTHER" id="PTHR45569:SF1">
    <property type="entry name" value="SENSOR PROTEIN KDPD"/>
    <property type="match status" value="1"/>
</dbReference>
<evidence type="ECO:0000313" key="5">
    <source>
        <dbReference type="EMBL" id="ABJ81093.1"/>
    </source>
</evidence>
<dbReference type="InterPro" id="IPR003852">
    <property type="entry name" value="Sig_transdc_His_kinase_KdpD_N"/>
</dbReference>
<gene>
    <name evidence="5" type="ordered locus">Acid_0077</name>
</gene>
<dbReference type="FunFam" id="3.40.50.300:FF:000483">
    <property type="entry name" value="Sensor histidine kinase KdpD"/>
    <property type="match status" value="1"/>
</dbReference>
<dbReference type="OrthoDB" id="9806130at2"/>
<proteinExistence type="predicted"/>
<dbReference type="PANTHER" id="PTHR45569">
    <property type="entry name" value="SENSOR PROTEIN KDPD"/>
    <property type="match status" value="1"/>
</dbReference>
<dbReference type="STRING" id="234267.Acid_0077"/>
<keyword evidence="1" id="KW-0808">Transferase</keyword>
<dbReference type="Gene3D" id="3.40.50.300">
    <property type="entry name" value="P-loop containing nucleotide triphosphate hydrolases"/>
    <property type="match status" value="1"/>
</dbReference>
<evidence type="ECO:0000256" key="1">
    <source>
        <dbReference type="ARBA" id="ARBA00022679"/>
    </source>
</evidence>
<dbReference type="HOGENOM" id="CLU_000445_113_4_0"/>
<dbReference type="Pfam" id="PF02702">
    <property type="entry name" value="KdpD"/>
    <property type="match status" value="1"/>
</dbReference>
<dbReference type="InParanoid" id="Q02CX3"/>
<sequence length="345" mass="39290">MSRPGQLKIYLGYAAGVGKTYRMLEEAQALRAKDIDVVIGYFEPHGRQETIDKTEGLETVPRRAIQYGGTRFEEMDLDAVLRRKPAVAVVDEFAHSNIPGSGNEKRWQDVHALLDAGINVLTTMNVQHLESLNDQVWQVTGVRVRETVPDWVVDEADEVVLVDLTPRALRNRIDRGVVYASEKARRALDNFFTEANLTALRELAIRHTAHEVEDKLLDPRREERILICLTGRPSSANLIRRGKRVADYLQGDCLAVHVAPGAVCDENVRRHMSFARNLRIETHVLEGEDVPSVIAEFARSHKITQIFMGRSSARPWWKRFGETVVQRMVRLARDMQITIVAERRR</sequence>
<reference evidence="5" key="1">
    <citation type="submission" date="2006-10" db="EMBL/GenBank/DDBJ databases">
        <title>Complete sequence of Solibacter usitatus Ellin6076.</title>
        <authorList>
            <consortium name="US DOE Joint Genome Institute"/>
            <person name="Copeland A."/>
            <person name="Lucas S."/>
            <person name="Lapidus A."/>
            <person name="Barry K."/>
            <person name="Detter J.C."/>
            <person name="Glavina del Rio T."/>
            <person name="Hammon N."/>
            <person name="Israni S."/>
            <person name="Dalin E."/>
            <person name="Tice H."/>
            <person name="Pitluck S."/>
            <person name="Thompson L.S."/>
            <person name="Brettin T."/>
            <person name="Bruce D."/>
            <person name="Han C."/>
            <person name="Tapia R."/>
            <person name="Gilna P."/>
            <person name="Schmutz J."/>
            <person name="Larimer F."/>
            <person name="Land M."/>
            <person name="Hauser L."/>
            <person name="Kyrpides N."/>
            <person name="Mikhailova N."/>
            <person name="Janssen P.H."/>
            <person name="Kuske C.R."/>
            <person name="Richardson P."/>
        </authorList>
    </citation>
    <scope>NUCLEOTIDE SEQUENCE</scope>
    <source>
        <strain evidence="5">Ellin6076</strain>
    </source>
</reference>
<dbReference type="GO" id="GO:0005886">
    <property type="term" value="C:plasma membrane"/>
    <property type="evidence" value="ECO:0007669"/>
    <property type="project" value="TreeGrafter"/>
</dbReference>
<dbReference type="eggNOG" id="COG2205">
    <property type="taxonomic scope" value="Bacteria"/>
</dbReference>
<keyword evidence="3" id="KW-0902">Two-component regulatory system</keyword>
<dbReference type="SUPFAM" id="SSF52402">
    <property type="entry name" value="Adenine nucleotide alpha hydrolases-like"/>
    <property type="match status" value="1"/>
</dbReference>
<dbReference type="InterPro" id="IPR027417">
    <property type="entry name" value="P-loop_NTPase"/>
</dbReference>
<evidence type="ECO:0000256" key="2">
    <source>
        <dbReference type="ARBA" id="ARBA00022777"/>
    </source>
</evidence>
<dbReference type="Gene3D" id="3.40.50.620">
    <property type="entry name" value="HUPs"/>
    <property type="match status" value="1"/>
</dbReference>
<name>Q02CX3_SOLUE</name>
<dbReference type="GO" id="GO:0000155">
    <property type="term" value="F:phosphorelay sensor kinase activity"/>
    <property type="evidence" value="ECO:0007669"/>
    <property type="project" value="InterPro"/>
</dbReference>
<evidence type="ECO:0000259" key="4">
    <source>
        <dbReference type="Pfam" id="PF02702"/>
    </source>
</evidence>
<keyword evidence="5" id="KW-0813">Transport</keyword>
<dbReference type="GO" id="GO:0034220">
    <property type="term" value="P:monoatomic ion transmembrane transport"/>
    <property type="evidence" value="ECO:0007669"/>
    <property type="project" value="UniProtKB-KW"/>
</dbReference>
<dbReference type="InterPro" id="IPR052023">
    <property type="entry name" value="Histidine_kinase_KdpD"/>
</dbReference>
<dbReference type="GO" id="GO:0005737">
    <property type="term" value="C:cytoplasm"/>
    <property type="evidence" value="ECO:0007669"/>
    <property type="project" value="UniProtKB-ARBA"/>
</dbReference>